<sequence length="70" mass="7419">MRHMHAIADRLLAALVPGGRAEAACVPQTWTEQKYVACPGGLRVCHRTCSKLSNCSSGCTPWSCGGCNQA</sequence>
<keyword evidence="2" id="KW-1185">Reference proteome</keyword>
<reference evidence="1" key="1">
    <citation type="submission" date="2023-03" db="EMBL/GenBank/DDBJ databases">
        <title>Actinorhabdospora filicis NBRC 111898.</title>
        <authorList>
            <person name="Ichikawa N."/>
            <person name="Sato H."/>
            <person name="Tonouchi N."/>
        </authorList>
    </citation>
    <scope>NUCLEOTIDE SEQUENCE</scope>
    <source>
        <strain evidence="1">NBRC 111898</strain>
    </source>
</reference>
<evidence type="ECO:0000313" key="2">
    <source>
        <dbReference type="Proteomes" id="UP001165079"/>
    </source>
</evidence>
<organism evidence="1 2">
    <name type="scientific">Actinorhabdospora filicis</name>
    <dbReference type="NCBI Taxonomy" id="1785913"/>
    <lineage>
        <taxon>Bacteria</taxon>
        <taxon>Bacillati</taxon>
        <taxon>Actinomycetota</taxon>
        <taxon>Actinomycetes</taxon>
        <taxon>Micromonosporales</taxon>
        <taxon>Micromonosporaceae</taxon>
        <taxon>Actinorhabdospora</taxon>
    </lineage>
</organism>
<gene>
    <name evidence="1" type="ORF">Afil01_25760</name>
</gene>
<evidence type="ECO:0000313" key="1">
    <source>
        <dbReference type="EMBL" id="GLZ77769.1"/>
    </source>
</evidence>
<proteinExistence type="predicted"/>
<dbReference type="RefSeq" id="WP_285662856.1">
    <property type="nucleotide sequence ID" value="NZ_BSTX01000001.1"/>
</dbReference>
<dbReference type="EMBL" id="BSTX01000001">
    <property type="protein sequence ID" value="GLZ77769.1"/>
    <property type="molecule type" value="Genomic_DNA"/>
</dbReference>
<comment type="caution">
    <text evidence="1">The sequence shown here is derived from an EMBL/GenBank/DDBJ whole genome shotgun (WGS) entry which is preliminary data.</text>
</comment>
<accession>A0A9W6SL89</accession>
<dbReference type="AlphaFoldDB" id="A0A9W6SL89"/>
<protein>
    <submittedName>
        <fullName evidence="1">Uncharacterized protein</fullName>
    </submittedName>
</protein>
<name>A0A9W6SL89_9ACTN</name>
<dbReference type="Proteomes" id="UP001165079">
    <property type="component" value="Unassembled WGS sequence"/>
</dbReference>